<protein>
    <submittedName>
        <fullName evidence="1">Uncharacterized protein</fullName>
    </submittedName>
</protein>
<sequence length="137" mass="15745">MTIDTLPIFPANHNQTTVDILPIIPADCSFHHVNLLLISLHHKSLRLDDKLILCLFWSVISDCSGVLMIGLGSDQIFFSWWMCSGITGGCVLFCYCRLDTYLKLKFLVLFCFFSFEVSDLKFEVFFSEKMQLSYLVL</sequence>
<proteinExistence type="predicted"/>
<evidence type="ECO:0000313" key="1">
    <source>
        <dbReference type="EMBL" id="KAJ0102538.1"/>
    </source>
</evidence>
<gene>
    <name evidence="1" type="ORF">Patl1_04437</name>
</gene>
<organism evidence="1 2">
    <name type="scientific">Pistacia atlantica</name>
    <dbReference type="NCBI Taxonomy" id="434234"/>
    <lineage>
        <taxon>Eukaryota</taxon>
        <taxon>Viridiplantae</taxon>
        <taxon>Streptophyta</taxon>
        <taxon>Embryophyta</taxon>
        <taxon>Tracheophyta</taxon>
        <taxon>Spermatophyta</taxon>
        <taxon>Magnoliopsida</taxon>
        <taxon>eudicotyledons</taxon>
        <taxon>Gunneridae</taxon>
        <taxon>Pentapetalae</taxon>
        <taxon>rosids</taxon>
        <taxon>malvids</taxon>
        <taxon>Sapindales</taxon>
        <taxon>Anacardiaceae</taxon>
        <taxon>Pistacia</taxon>
    </lineage>
</organism>
<name>A0ACC1BU69_9ROSI</name>
<keyword evidence="2" id="KW-1185">Reference proteome</keyword>
<accession>A0ACC1BU69</accession>
<reference evidence="2" key="1">
    <citation type="journal article" date="2023" name="G3 (Bethesda)">
        <title>Genome assembly and association tests identify interacting loci associated with vigor, precocity, and sex in interspecific pistachio rootstocks.</title>
        <authorList>
            <person name="Palmer W."/>
            <person name="Jacygrad E."/>
            <person name="Sagayaradj S."/>
            <person name="Cavanaugh K."/>
            <person name="Han R."/>
            <person name="Bertier L."/>
            <person name="Beede B."/>
            <person name="Kafkas S."/>
            <person name="Golino D."/>
            <person name="Preece J."/>
            <person name="Michelmore R."/>
        </authorList>
    </citation>
    <scope>NUCLEOTIDE SEQUENCE [LARGE SCALE GENOMIC DNA]</scope>
</reference>
<dbReference type="EMBL" id="CM047899">
    <property type="protein sequence ID" value="KAJ0102538.1"/>
    <property type="molecule type" value="Genomic_DNA"/>
</dbReference>
<dbReference type="Proteomes" id="UP001164250">
    <property type="component" value="Chromosome 3"/>
</dbReference>
<comment type="caution">
    <text evidence="1">The sequence shown here is derived from an EMBL/GenBank/DDBJ whole genome shotgun (WGS) entry which is preliminary data.</text>
</comment>
<evidence type="ECO:0000313" key="2">
    <source>
        <dbReference type="Proteomes" id="UP001164250"/>
    </source>
</evidence>